<dbReference type="InterPro" id="IPR012340">
    <property type="entry name" value="NA-bd_OB-fold"/>
</dbReference>
<dbReference type="InParanoid" id="D7G551"/>
<dbReference type="Pfam" id="PF17855">
    <property type="entry name" value="MCM_lid"/>
    <property type="match status" value="1"/>
</dbReference>
<dbReference type="GO" id="GO:0005524">
    <property type="term" value="F:ATP binding"/>
    <property type="evidence" value="ECO:0007669"/>
    <property type="project" value="InterPro"/>
</dbReference>
<keyword evidence="5" id="KW-1185">Reference proteome</keyword>
<evidence type="ECO:0000256" key="1">
    <source>
        <dbReference type="SAM" id="MobiDB-lite"/>
    </source>
</evidence>
<dbReference type="EMBL" id="FN649760">
    <property type="protein sequence ID" value="CBJ33814.1"/>
    <property type="molecule type" value="Genomic_DNA"/>
</dbReference>
<dbReference type="Gene3D" id="3.40.50.300">
    <property type="entry name" value="P-loop containing nucleotide triphosphate hydrolases"/>
    <property type="match status" value="1"/>
</dbReference>
<feature type="region of interest" description="Disordered" evidence="1">
    <location>
        <begin position="295"/>
        <end position="572"/>
    </location>
</feature>
<dbReference type="GO" id="GO:0000724">
    <property type="term" value="P:double-strand break repair via homologous recombination"/>
    <property type="evidence" value="ECO:0007669"/>
    <property type="project" value="TreeGrafter"/>
</dbReference>
<evidence type="ECO:0000313" key="4">
    <source>
        <dbReference type="EMBL" id="CBJ33814.1"/>
    </source>
</evidence>
<dbReference type="InterPro" id="IPR041562">
    <property type="entry name" value="MCM_lid"/>
</dbReference>
<dbReference type="InterPro" id="IPR027417">
    <property type="entry name" value="P-loop_NTPase"/>
</dbReference>
<evidence type="ECO:0000259" key="2">
    <source>
        <dbReference type="Pfam" id="PF17207"/>
    </source>
</evidence>
<dbReference type="GO" id="GO:0042555">
    <property type="term" value="C:MCM complex"/>
    <property type="evidence" value="ECO:0007669"/>
    <property type="project" value="TreeGrafter"/>
</dbReference>
<dbReference type="Pfam" id="PF17207">
    <property type="entry name" value="MCM_OB"/>
    <property type="match status" value="1"/>
</dbReference>
<sequence length="572" mass="60696">MAGSPDEYVAQMTTFLERRYLATIHRTIVSAVRPGERLRARSQRPRSDPLRLAACLLGAAPSGSLIRDSLIYLARAAGDAQGTVIRSGAAKMLEVSREYRCQNKTCGAVFSVHSDMSQGNLLAPPTSCPGVGEKQCKGTRFMEHGDHKYSDYQEMKVQEQAQKLSVGSIPRDHYRTVKTSLRRWHGCSFRPARAVYVAVAQEVVGKYYQSQRSADNRSAARTTVRLLESLIRLAQAHARLMCRTEVTLQDAVVSVICVETSLHSTAQLGVDSVLHSDFPPNPDEEFELQQGLILDRLKLRSPPPPPVVTRRGPGGSERFSGGSRSQSQRGGSSQEDPRDGGGPASSGGHSLQPSPSTEATVVRRDRWSGGGGPDDGVGGSRGSNSTISSDGSAAAPLRGLPERGHPQHSREDTVREGGSQQWRRGGDEVATTGSAVDGPRGGGERGGLSTPARGVVVAEAISGGTQRRRRRPEREESGGGGGSGERERRFEGPDGVSRSRGGGDGRAASSSVGPDGEGGRWTGFSGETPGSSLKRRRQADDDGAGGAASGSGSSWGDVLLMSQLPGTPVDRR</sequence>
<dbReference type="SUPFAM" id="SSF50249">
    <property type="entry name" value="Nucleic acid-binding proteins"/>
    <property type="match status" value="1"/>
</dbReference>
<dbReference type="PANTHER" id="PTHR11630:SF48">
    <property type="entry name" value="DNA HELICASE MCM9"/>
    <property type="match status" value="1"/>
</dbReference>
<evidence type="ECO:0000259" key="3">
    <source>
        <dbReference type="Pfam" id="PF17855"/>
    </source>
</evidence>
<proteinExistence type="predicted"/>
<feature type="compositionally biased region" description="Polar residues" evidence="1">
    <location>
        <begin position="347"/>
        <end position="359"/>
    </location>
</feature>
<dbReference type="InterPro" id="IPR031327">
    <property type="entry name" value="MCM"/>
</dbReference>
<dbReference type="InterPro" id="IPR033762">
    <property type="entry name" value="MCM_OB"/>
</dbReference>
<feature type="domain" description="MCM OB" evidence="2">
    <location>
        <begin position="81"/>
        <end position="174"/>
    </location>
</feature>
<name>D7G551_ECTSI</name>
<dbReference type="GO" id="GO:0003697">
    <property type="term" value="F:single-stranded DNA binding"/>
    <property type="evidence" value="ECO:0007669"/>
    <property type="project" value="TreeGrafter"/>
</dbReference>
<feature type="domain" description="MCM AAA-lid" evidence="3">
    <location>
        <begin position="200"/>
        <end position="259"/>
    </location>
</feature>
<dbReference type="STRING" id="2880.D7G551"/>
<organism evidence="4 5">
    <name type="scientific">Ectocarpus siliculosus</name>
    <name type="common">Brown alga</name>
    <name type="synonym">Conferva siliculosa</name>
    <dbReference type="NCBI Taxonomy" id="2880"/>
    <lineage>
        <taxon>Eukaryota</taxon>
        <taxon>Sar</taxon>
        <taxon>Stramenopiles</taxon>
        <taxon>Ochrophyta</taxon>
        <taxon>PX clade</taxon>
        <taxon>Phaeophyceae</taxon>
        <taxon>Ectocarpales</taxon>
        <taxon>Ectocarpaceae</taxon>
        <taxon>Ectocarpus</taxon>
    </lineage>
</organism>
<dbReference type="PANTHER" id="PTHR11630">
    <property type="entry name" value="DNA REPLICATION LICENSING FACTOR MCM FAMILY MEMBER"/>
    <property type="match status" value="1"/>
</dbReference>
<accession>D7G551</accession>
<evidence type="ECO:0008006" key="6">
    <source>
        <dbReference type="Google" id="ProtNLM"/>
    </source>
</evidence>
<dbReference type="GO" id="GO:0016787">
    <property type="term" value="F:hydrolase activity"/>
    <property type="evidence" value="ECO:0007669"/>
    <property type="project" value="UniProtKB-KW"/>
</dbReference>
<dbReference type="OrthoDB" id="271325at2759"/>
<feature type="compositionally biased region" description="Low complexity" evidence="1">
    <location>
        <begin position="308"/>
        <end position="334"/>
    </location>
</feature>
<feature type="compositionally biased region" description="Basic and acidic residues" evidence="1">
    <location>
        <begin position="400"/>
        <end position="415"/>
    </location>
</feature>
<protein>
    <recommendedName>
        <fullName evidence="6">MCM AAA-lid domain-containing protein</fullName>
    </recommendedName>
</protein>
<dbReference type="eggNOG" id="KOG0477">
    <property type="taxonomic scope" value="Eukaryota"/>
</dbReference>
<dbReference type="GO" id="GO:0005634">
    <property type="term" value="C:nucleus"/>
    <property type="evidence" value="ECO:0007669"/>
    <property type="project" value="UniProtKB-SubCell"/>
</dbReference>
<evidence type="ECO:0000313" key="5">
    <source>
        <dbReference type="Proteomes" id="UP000002630"/>
    </source>
</evidence>
<dbReference type="AlphaFoldDB" id="D7G551"/>
<feature type="compositionally biased region" description="Gly residues" evidence="1">
    <location>
        <begin position="368"/>
        <end position="381"/>
    </location>
</feature>
<reference evidence="4 5" key="1">
    <citation type="journal article" date="2010" name="Nature">
        <title>The Ectocarpus genome and the independent evolution of multicellularity in brown algae.</title>
        <authorList>
            <person name="Cock J.M."/>
            <person name="Sterck L."/>
            <person name="Rouze P."/>
            <person name="Scornet D."/>
            <person name="Allen A.E."/>
            <person name="Amoutzias G."/>
            <person name="Anthouard V."/>
            <person name="Artiguenave F."/>
            <person name="Aury J.M."/>
            <person name="Badger J.H."/>
            <person name="Beszteri B."/>
            <person name="Billiau K."/>
            <person name="Bonnet E."/>
            <person name="Bothwell J.H."/>
            <person name="Bowler C."/>
            <person name="Boyen C."/>
            <person name="Brownlee C."/>
            <person name="Carrano C.J."/>
            <person name="Charrier B."/>
            <person name="Cho G.Y."/>
            <person name="Coelho S.M."/>
            <person name="Collen J."/>
            <person name="Corre E."/>
            <person name="Da Silva C."/>
            <person name="Delage L."/>
            <person name="Delaroque N."/>
            <person name="Dittami S.M."/>
            <person name="Doulbeau S."/>
            <person name="Elias M."/>
            <person name="Farnham G."/>
            <person name="Gachon C.M."/>
            <person name="Gschloessl B."/>
            <person name="Heesch S."/>
            <person name="Jabbari K."/>
            <person name="Jubin C."/>
            <person name="Kawai H."/>
            <person name="Kimura K."/>
            <person name="Kloareg B."/>
            <person name="Kupper F.C."/>
            <person name="Lang D."/>
            <person name="Le Bail A."/>
            <person name="Leblanc C."/>
            <person name="Lerouge P."/>
            <person name="Lohr M."/>
            <person name="Lopez P.J."/>
            <person name="Martens C."/>
            <person name="Maumus F."/>
            <person name="Michel G."/>
            <person name="Miranda-Saavedra D."/>
            <person name="Morales J."/>
            <person name="Moreau H."/>
            <person name="Motomura T."/>
            <person name="Nagasato C."/>
            <person name="Napoli C.A."/>
            <person name="Nelson D.R."/>
            <person name="Nyvall-Collen P."/>
            <person name="Peters A.F."/>
            <person name="Pommier C."/>
            <person name="Potin P."/>
            <person name="Poulain J."/>
            <person name="Quesneville H."/>
            <person name="Read B."/>
            <person name="Rensing S.A."/>
            <person name="Ritter A."/>
            <person name="Rousvoal S."/>
            <person name="Samanta M."/>
            <person name="Samson G."/>
            <person name="Schroeder D.C."/>
            <person name="Segurens B."/>
            <person name="Strittmatter M."/>
            <person name="Tonon T."/>
            <person name="Tregear J.W."/>
            <person name="Valentin K."/>
            <person name="von Dassow P."/>
            <person name="Yamagishi T."/>
            <person name="Van de Peer Y."/>
            <person name="Wincker P."/>
        </authorList>
    </citation>
    <scope>NUCLEOTIDE SEQUENCE [LARGE SCALE GENOMIC DNA]</scope>
    <source>
        <strain evidence="5">Ec32 / CCAP1310/4</strain>
    </source>
</reference>
<dbReference type="GO" id="GO:0017116">
    <property type="term" value="F:single-stranded DNA helicase activity"/>
    <property type="evidence" value="ECO:0007669"/>
    <property type="project" value="TreeGrafter"/>
</dbReference>
<dbReference type="Proteomes" id="UP000002630">
    <property type="component" value="Unassembled WGS sequence"/>
</dbReference>
<gene>
    <name evidence="4" type="ORF">Esi_0623_0005</name>
</gene>